<dbReference type="EMBL" id="CP071517">
    <property type="protein sequence ID" value="QSX73634.1"/>
    <property type="molecule type" value="Genomic_DNA"/>
</dbReference>
<keyword evidence="3 5" id="KW-1133">Transmembrane helix</keyword>
<sequence length="141" mass="15575">MLLLSGNGLIARGWQFASSEKGRFLIVGGWNTFAGYLIFAAVHLLVGASLGPTGTLVLAYCIALPQSFITQRLFVFRKRGQWRDQFGRFALSNSIIFASNLAFLPPAVRMTGTDPLAVQAVFVVVSTVASYFIHKHYSFRR</sequence>
<evidence type="ECO:0000256" key="5">
    <source>
        <dbReference type="SAM" id="Phobius"/>
    </source>
</evidence>
<feature type="transmembrane region" description="Helical" evidence="5">
    <location>
        <begin position="86"/>
        <end position="104"/>
    </location>
</feature>
<reference evidence="7 8" key="1">
    <citation type="submission" date="2021-02" db="EMBL/GenBank/DDBJ databases">
        <title>Lysobacter arenosi sp. nov., isolated from soil of gangwondo yeongwol, south Korea.</title>
        <authorList>
            <person name="Kim K.R."/>
            <person name="Kim K.H."/>
            <person name="Jeon C.O."/>
        </authorList>
    </citation>
    <scope>NUCLEOTIDE SEQUENCE [LARGE SCALE GENOMIC DNA]</scope>
    <source>
        <strain evidence="7 8">R7</strain>
    </source>
</reference>
<feature type="transmembrane region" description="Helical" evidence="5">
    <location>
        <begin position="57"/>
        <end position="74"/>
    </location>
</feature>
<feature type="domain" description="GtrA/DPMS transmembrane" evidence="6">
    <location>
        <begin position="23"/>
        <end position="139"/>
    </location>
</feature>
<keyword evidence="4 5" id="KW-0472">Membrane</keyword>
<keyword evidence="2 5" id="KW-0812">Transmembrane</keyword>
<dbReference type="Pfam" id="PF04138">
    <property type="entry name" value="GtrA_DPMS_TM"/>
    <property type="match status" value="1"/>
</dbReference>
<accession>A0ABX7R9F2</accession>
<gene>
    <name evidence="7" type="ORF">HIV01_010305</name>
</gene>
<comment type="subcellular location">
    <subcellularLocation>
        <location evidence="1">Membrane</location>
        <topology evidence="1">Multi-pass membrane protein</topology>
    </subcellularLocation>
</comment>
<evidence type="ECO:0000256" key="4">
    <source>
        <dbReference type="ARBA" id="ARBA00023136"/>
    </source>
</evidence>
<protein>
    <submittedName>
        <fullName evidence="7">GtrA family protein</fullName>
    </submittedName>
</protein>
<evidence type="ECO:0000256" key="3">
    <source>
        <dbReference type="ARBA" id="ARBA00022989"/>
    </source>
</evidence>
<dbReference type="RefSeq" id="WP_200606897.1">
    <property type="nucleotide sequence ID" value="NZ_CP071517.1"/>
</dbReference>
<name>A0ABX7R9F2_9GAMM</name>
<dbReference type="Proteomes" id="UP000663400">
    <property type="component" value="Chromosome"/>
</dbReference>
<keyword evidence="8" id="KW-1185">Reference proteome</keyword>
<feature type="transmembrane region" description="Helical" evidence="5">
    <location>
        <begin position="116"/>
        <end position="133"/>
    </location>
</feature>
<evidence type="ECO:0000256" key="1">
    <source>
        <dbReference type="ARBA" id="ARBA00004141"/>
    </source>
</evidence>
<organism evidence="7 8">
    <name type="scientific">Lysobacter arenosi</name>
    <dbReference type="NCBI Taxonomy" id="2795387"/>
    <lineage>
        <taxon>Bacteria</taxon>
        <taxon>Pseudomonadati</taxon>
        <taxon>Pseudomonadota</taxon>
        <taxon>Gammaproteobacteria</taxon>
        <taxon>Lysobacterales</taxon>
        <taxon>Lysobacteraceae</taxon>
        <taxon>Lysobacter</taxon>
    </lineage>
</organism>
<evidence type="ECO:0000313" key="7">
    <source>
        <dbReference type="EMBL" id="QSX73634.1"/>
    </source>
</evidence>
<feature type="transmembrane region" description="Helical" evidence="5">
    <location>
        <begin position="24"/>
        <end position="45"/>
    </location>
</feature>
<evidence type="ECO:0000259" key="6">
    <source>
        <dbReference type="Pfam" id="PF04138"/>
    </source>
</evidence>
<evidence type="ECO:0000313" key="8">
    <source>
        <dbReference type="Proteomes" id="UP000663400"/>
    </source>
</evidence>
<dbReference type="InterPro" id="IPR007267">
    <property type="entry name" value="GtrA_DPMS_TM"/>
</dbReference>
<evidence type="ECO:0000256" key="2">
    <source>
        <dbReference type="ARBA" id="ARBA00022692"/>
    </source>
</evidence>
<proteinExistence type="predicted"/>